<keyword evidence="3" id="KW-1185">Reference proteome</keyword>
<dbReference type="Pfam" id="PF13643">
    <property type="entry name" value="DUF4145"/>
    <property type="match status" value="1"/>
</dbReference>
<proteinExistence type="predicted"/>
<dbReference type="RefSeq" id="WP_131910040.1">
    <property type="nucleotide sequence ID" value="NZ_SMFM01000005.1"/>
</dbReference>
<dbReference type="AlphaFoldDB" id="A0A4R5ARR2"/>
<evidence type="ECO:0000313" key="2">
    <source>
        <dbReference type="EMBL" id="TDD75631.1"/>
    </source>
</evidence>
<evidence type="ECO:0000313" key="3">
    <source>
        <dbReference type="Proteomes" id="UP000295278"/>
    </source>
</evidence>
<dbReference type="EMBL" id="SMFM01000005">
    <property type="protein sequence ID" value="TDD75631.1"/>
    <property type="molecule type" value="Genomic_DNA"/>
</dbReference>
<dbReference type="InterPro" id="IPR025285">
    <property type="entry name" value="DUF4145"/>
</dbReference>
<evidence type="ECO:0000259" key="1">
    <source>
        <dbReference type="Pfam" id="PF13643"/>
    </source>
</evidence>
<comment type="caution">
    <text evidence="2">The sequence shown here is derived from an EMBL/GenBank/DDBJ whole genome shotgun (WGS) entry which is preliminary data.</text>
</comment>
<organism evidence="2 3">
    <name type="scientific">Flavobacterium caseinilyticum</name>
    <dbReference type="NCBI Taxonomy" id="2541732"/>
    <lineage>
        <taxon>Bacteria</taxon>
        <taxon>Pseudomonadati</taxon>
        <taxon>Bacteroidota</taxon>
        <taxon>Flavobacteriia</taxon>
        <taxon>Flavobacteriales</taxon>
        <taxon>Flavobacteriaceae</taxon>
        <taxon>Flavobacterium</taxon>
    </lineage>
</organism>
<dbReference type="OrthoDB" id="6402073at2"/>
<reference evidence="2 3" key="1">
    <citation type="submission" date="2019-03" db="EMBL/GenBank/DDBJ databases">
        <title>Flavobacterium AT-3-2 sp. nov., isolated from arctic soil.</title>
        <authorList>
            <person name="Chaudhary D.K."/>
        </authorList>
    </citation>
    <scope>NUCLEOTIDE SEQUENCE [LARGE SCALE GENOMIC DNA]</scope>
    <source>
        <strain evidence="2 3">AT-3-2</strain>
    </source>
</reference>
<accession>A0A4R5ARR2</accession>
<protein>
    <submittedName>
        <fullName evidence="2">DUF4145 domain-containing protein</fullName>
    </submittedName>
</protein>
<feature type="domain" description="DUF4145" evidence="1">
    <location>
        <begin position="105"/>
        <end position="190"/>
    </location>
</feature>
<sequence length="289" mass="34028">MINTKDYCPICQQITNQKCLFSIQERSEYNADFHWEQNYETIQCLGCENIQFRNRYSHEDMFRCTDDGHEESFDESKYFPKNLTNHSLLKNQYHLPHQLRIVYTETLEALKNNCYLLAGVGLRAIIEAICLDQNITGRNLEIKINSLVRNKLITEKDGNRLHTIRFLGNDSVHEMDVPKEEKLRIALDIAEHLLKNLYLIDIDVNQHLDTIISEYEDFKNLVLRKFRATSIIQGDEINIKTVLKKDFRRVEGSYLQNFITQLVDEIQNNLIVTISIGKIENNHQFFIKN</sequence>
<dbReference type="Proteomes" id="UP000295278">
    <property type="component" value="Unassembled WGS sequence"/>
</dbReference>
<name>A0A4R5ARR2_9FLAO</name>
<gene>
    <name evidence="2" type="ORF">E0F89_12140</name>
</gene>